<protein>
    <submittedName>
        <fullName evidence="1">Uncharacterized protein</fullName>
    </submittedName>
</protein>
<reference evidence="1" key="1">
    <citation type="submission" date="2020-11" db="EMBL/GenBank/DDBJ databases">
        <authorList>
            <person name="Davenport K.M."/>
            <person name="Bickhart D.M."/>
            <person name="Smith T.P.L."/>
            <person name="Murdoch B.M."/>
            <person name="Rosen B.D."/>
        </authorList>
    </citation>
    <scope>NUCLEOTIDE SEQUENCE [LARGE SCALE GENOMIC DNA]</scope>
    <source>
        <strain evidence="1">OAR_USU_Benz2616</strain>
    </source>
</reference>
<accession>A0AC11DC24</accession>
<organism evidence="1">
    <name type="scientific">Ovis aries</name>
    <name type="common">Sheep</name>
    <dbReference type="NCBI Taxonomy" id="9940"/>
    <lineage>
        <taxon>Eukaryota</taxon>
        <taxon>Metazoa</taxon>
        <taxon>Chordata</taxon>
        <taxon>Craniata</taxon>
        <taxon>Vertebrata</taxon>
        <taxon>Euteleostomi</taxon>
        <taxon>Mammalia</taxon>
        <taxon>Eutheria</taxon>
        <taxon>Laurasiatheria</taxon>
        <taxon>Artiodactyla</taxon>
        <taxon>Ruminantia</taxon>
        <taxon>Pecora</taxon>
        <taxon>Bovidae</taxon>
        <taxon>Caprinae</taxon>
        <taxon>Ovis</taxon>
    </lineage>
</organism>
<proteinExistence type="predicted"/>
<reference evidence="1" key="3">
    <citation type="submission" date="2025-09" db="UniProtKB">
        <authorList>
            <consortium name="Ensembl"/>
        </authorList>
    </citation>
    <scope>IDENTIFICATION</scope>
</reference>
<evidence type="ECO:0000313" key="1">
    <source>
        <dbReference type="Ensembl" id="ENSOARP00020043311.1"/>
    </source>
</evidence>
<reference evidence="1" key="2">
    <citation type="submission" date="2025-08" db="UniProtKB">
        <authorList>
            <consortium name="Ensembl"/>
        </authorList>
    </citation>
    <scope>IDENTIFICATION</scope>
</reference>
<sequence>MNSGVHMSLSILVSSVCMPRSGIAGSYGSSISRFLRNLHTVLHSGCTSLHFHQQCKRVPFSPHPLQHLLLVDFWIAAILTGVKWYFIVFLICISPIMSDVEHLFMCLLAICMSSLEKCLLSSSAHYLIGSFIFLELS</sequence>
<name>A0AC11DC24_SHEEP</name>
<dbReference type="Ensembl" id="ENSOART00020047832.1">
    <property type="protein sequence ID" value="ENSOARP00020043311.1"/>
    <property type="gene ID" value="ENSOARG00020032635.1"/>
</dbReference>